<dbReference type="InterPro" id="IPR033010">
    <property type="entry name" value="Cdc20/Fizzy"/>
</dbReference>
<proteinExistence type="inferred from homology"/>
<evidence type="ECO:0000256" key="1">
    <source>
        <dbReference type="ARBA" id="ARBA00006445"/>
    </source>
</evidence>
<dbReference type="InterPro" id="IPR015943">
    <property type="entry name" value="WD40/YVTN_repeat-like_dom_sf"/>
</dbReference>
<gene>
    <name evidence="10" type="ORF">H6P81_005940</name>
</gene>
<dbReference type="PROSITE" id="PS50082">
    <property type="entry name" value="WD_REPEATS_2"/>
    <property type="match status" value="3"/>
</dbReference>
<feature type="repeat" description="WD" evidence="8">
    <location>
        <begin position="334"/>
        <end position="367"/>
    </location>
</feature>
<evidence type="ECO:0000256" key="4">
    <source>
        <dbReference type="ARBA" id="ARBA00022737"/>
    </source>
</evidence>
<keyword evidence="11" id="KW-1185">Reference proteome</keyword>
<comment type="similarity">
    <text evidence="1">Belongs to the WD repeat CDC20/Fizzy family.</text>
</comment>
<evidence type="ECO:0000259" key="9">
    <source>
        <dbReference type="Pfam" id="PF24807"/>
    </source>
</evidence>
<dbReference type="GO" id="GO:1905786">
    <property type="term" value="P:positive regulation of anaphase-promoting complex-dependent catabolic process"/>
    <property type="evidence" value="ECO:0007669"/>
    <property type="project" value="TreeGrafter"/>
</dbReference>
<dbReference type="PROSITE" id="PS50294">
    <property type="entry name" value="WD_REPEATS_REGION"/>
    <property type="match status" value="1"/>
</dbReference>
<dbReference type="Proteomes" id="UP000825729">
    <property type="component" value="Unassembled WGS sequence"/>
</dbReference>
<dbReference type="PANTHER" id="PTHR19918:SF8">
    <property type="entry name" value="FI02843P"/>
    <property type="match status" value="1"/>
</dbReference>
<dbReference type="PROSITE" id="PS00678">
    <property type="entry name" value="WD_REPEATS_1"/>
    <property type="match status" value="1"/>
</dbReference>
<name>A0AAV7EX28_ARIFI</name>
<evidence type="ECO:0000256" key="5">
    <source>
        <dbReference type="ARBA" id="ARBA00022776"/>
    </source>
</evidence>
<evidence type="ECO:0000313" key="10">
    <source>
        <dbReference type="EMBL" id="KAG9453036.1"/>
    </source>
</evidence>
<evidence type="ECO:0000256" key="7">
    <source>
        <dbReference type="ARBA" id="ARBA00023425"/>
    </source>
</evidence>
<dbReference type="GO" id="GO:0051301">
    <property type="term" value="P:cell division"/>
    <property type="evidence" value="ECO:0007669"/>
    <property type="project" value="UniProtKB-KW"/>
</dbReference>
<dbReference type="Pfam" id="PF24807">
    <property type="entry name" value="WD40_CDC20-Fz"/>
    <property type="match status" value="1"/>
</dbReference>
<dbReference type="InterPro" id="IPR036322">
    <property type="entry name" value="WD40_repeat_dom_sf"/>
</dbReference>
<dbReference type="GO" id="GO:0010997">
    <property type="term" value="F:anaphase-promoting complex binding"/>
    <property type="evidence" value="ECO:0007669"/>
    <property type="project" value="InterPro"/>
</dbReference>
<dbReference type="InterPro" id="IPR056150">
    <property type="entry name" value="WD40_CDC20-Fz"/>
</dbReference>
<dbReference type="InterPro" id="IPR019775">
    <property type="entry name" value="WD40_repeat_CS"/>
</dbReference>
<comment type="caution">
    <text evidence="10">The sequence shown here is derived from an EMBL/GenBank/DDBJ whole genome shotgun (WGS) entry which is preliminary data.</text>
</comment>
<comment type="function">
    <text evidence="7">Component of the anaphase promoting complex/cyclosome (APC/C), a cell cycle-regulated E3 ubiquitin-protein ligase complex that controls progression through mitosis and the G1 phase of the cell cycle.</text>
</comment>
<dbReference type="GO" id="GO:0031145">
    <property type="term" value="P:anaphase-promoting complex-dependent catabolic process"/>
    <property type="evidence" value="ECO:0007669"/>
    <property type="project" value="TreeGrafter"/>
</dbReference>
<evidence type="ECO:0000313" key="11">
    <source>
        <dbReference type="Proteomes" id="UP000825729"/>
    </source>
</evidence>
<dbReference type="SUPFAM" id="SSF50978">
    <property type="entry name" value="WD40 repeat-like"/>
    <property type="match status" value="1"/>
</dbReference>
<protein>
    <recommendedName>
        <fullName evidence="9">CDC20/Fizzy WD40 domain-containing protein</fullName>
    </recommendedName>
</protein>
<dbReference type="SMART" id="SM00320">
    <property type="entry name" value="WD40"/>
    <property type="match status" value="5"/>
</dbReference>
<dbReference type="GO" id="GO:1990757">
    <property type="term" value="F:ubiquitin ligase activator activity"/>
    <property type="evidence" value="ECO:0007669"/>
    <property type="project" value="TreeGrafter"/>
</dbReference>
<sequence>MDARSSSPLFVSLEARRSQDYVAPRYRRPTTKPYTPDDELSQQSCWDSVDCKLTKRRRYIPRTPDRALYASDIIDDYYTNVLDWSSSNVLAIALGNTVYLWDGSTGSSSELLTVDEDDGPITSLSWAPKDQHIAVGFNNGDVQLWDSITNKQLRTLQDEYPSRICALSWNKHILTTGEMDGLIINSDMRVRNSIIDIYRGHREAVCGLKWSSSGQHLASGGNDNLLYIWDRSASSLSSKTRWLHRLQDHTACVRALAWCPLQSNLLVSGGGLEDGCIKFWNIRTGACLNSVYTDSQICSLLWSKEEAELLSSHGYSENQLTLWKYPSMVKMTELRGHASRPLFMAQSPDGCTVASAAGDERLLFWNVFGTPQEPKRSAKTANAGPFSNYSYIR</sequence>
<evidence type="ECO:0000256" key="6">
    <source>
        <dbReference type="ARBA" id="ARBA00023306"/>
    </source>
</evidence>
<keyword evidence="5" id="KW-0498">Mitosis</keyword>
<dbReference type="PANTHER" id="PTHR19918">
    <property type="entry name" value="CELL DIVISION CYCLE 20 CDC20 FIZZY -RELATED"/>
    <property type="match status" value="1"/>
</dbReference>
<feature type="repeat" description="WD" evidence="8">
    <location>
        <begin position="198"/>
        <end position="239"/>
    </location>
</feature>
<dbReference type="AlphaFoldDB" id="A0AAV7EX28"/>
<evidence type="ECO:0000256" key="2">
    <source>
        <dbReference type="ARBA" id="ARBA00022574"/>
    </source>
</evidence>
<reference evidence="10 11" key="1">
    <citation type="submission" date="2021-07" db="EMBL/GenBank/DDBJ databases">
        <title>The Aristolochia fimbriata genome: insights into angiosperm evolution, floral development and chemical biosynthesis.</title>
        <authorList>
            <person name="Jiao Y."/>
        </authorList>
    </citation>
    <scope>NUCLEOTIDE SEQUENCE [LARGE SCALE GENOMIC DNA]</scope>
    <source>
        <strain evidence="10">IBCAS-2021</strain>
        <tissue evidence="10">Leaf</tissue>
    </source>
</reference>
<keyword evidence="6" id="KW-0131">Cell cycle</keyword>
<keyword evidence="3" id="KW-0132">Cell division</keyword>
<dbReference type="GO" id="GO:0005680">
    <property type="term" value="C:anaphase-promoting complex"/>
    <property type="evidence" value="ECO:0007669"/>
    <property type="project" value="TreeGrafter"/>
</dbReference>
<evidence type="ECO:0000256" key="3">
    <source>
        <dbReference type="ARBA" id="ARBA00022618"/>
    </source>
</evidence>
<feature type="repeat" description="WD" evidence="8">
    <location>
        <begin position="114"/>
        <end position="155"/>
    </location>
</feature>
<organism evidence="10 11">
    <name type="scientific">Aristolochia fimbriata</name>
    <name type="common">White veined hardy Dutchman's pipe vine</name>
    <dbReference type="NCBI Taxonomy" id="158543"/>
    <lineage>
        <taxon>Eukaryota</taxon>
        <taxon>Viridiplantae</taxon>
        <taxon>Streptophyta</taxon>
        <taxon>Embryophyta</taxon>
        <taxon>Tracheophyta</taxon>
        <taxon>Spermatophyta</taxon>
        <taxon>Magnoliopsida</taxon>
        <taxon>Magnoliidae</taxon>
        <taxon>Piperales</taxon>
        <taxon>Aristolochiaceae</taxon>
        <taxon>Aristolochia</taxon>
    </lineage>
</organism>
<dbReference type="InterPro" id="IPR001680">
    <property type="entry name" value="WD40_rpt"/>
</dbReference>
<feature type="domain" description="CDC20/Fizzy WD40" evidence="9">
    <location>
        <begin position="69"/>
        <end position="365"/>
    </location>
</feature>
<accession>A0AAV7EX28</accession>
<dbReference type="EMBL" id="JAINDJ010000003">
    <property type="protein sequence ID" value="KAG9453036.1"/>
    <property type="molecule type" value="Genomic_DNA"/>
</dbReference>
<keyword evidence="4" id="KW-0677">Repeat</keyword>
<keyword evidence="2 8" id="KW-0853">WD repeat</keyword>
<dbReference type="Gene3D" id="2.130.10.10">
    <property type="entry name" value="YVTN repeat-like/Quinoprotein amine dehydrogenase"/>
    <property type="match status" value="1"/>
</dbReference>
<evidence type="ECO:0000256" key="8">
    <source>
        <dbReference type="PROSITE-ProRule" id="PRU00221"/>
    </source>
</evidence>